<dbReference type="Pfam" id="PF02875">
    <property type="entry name" value="Mur_ligase_C"/>
    <property type="match status" value="1"/>
</dbReference>
<dbReference type="Pfam" id="PF21799">
    <property type="entry name" value="MurD-like_N"/>
    <property type="match status" value="1"/>
</dbReference>
<comment type="function">
    <text evidence="7 8">Cell wall formation. Catalyzes the addition of glutamate to the nucleotide precursor UDP-N-acetylmuramoyl-L-alanine (UMA).</text>
</comment>
<comment type="subcellular location">
    <subcellularLocation>
        <location evidence="1 7 8">Cytoplasm</location>
    </subcellularLocation>
</comment>
<dbReference type="HAMAP" id="MF_00639">
    <property type="entry name" value="MurD"/>
    <property type="match status" value="1"/>
</dbReference>
<dbReference type="EMBL" id="SPIA01000001">
    <property type="protein sequence ID" value="TFH68417.1"/>
    <property type="molecule type" value="Genomic_DNA"/>
</dbReference>
<dbReference type="AlphaFoldDB" id="A0A4Y8UKS6"/>
<feature type="binding site" evidence="7">
    <location>
        <begin position="117"/>
        <end position="123"/>
    </location>
    <ligand>
        <name>ATP</name>
        <dbReference type="ChEBI" id="CHEBI:30616"/>
    </ligand>
</feature>
<proteinExistence type="inferred from homology"/>
<dbReference type="SUPFAM" id="SSF51984">
    <property type="entry name" value="MurCD N-terminal domain"/>
    <property type="match status" value="1"/>
</dbReference>
<keyword evidence="7 8" id="KW-0573">Peptidoglycan synthesis</keyword>
<dbReference type="GO" id="GO:0009252">
    <property type="term" value="P:peptidoglycan biosynthetic process"/>
    <property type="evidence" value="ECO:0007669"/>
    <property type="project" value="UniProtKB-UniRule"/>
</dbReference>
<dbReference type="InterPro" id="IPR036615">
    <property type="entry name" value="Mur_ligase_C_dom_sf"/>
</dbReference>
<dbReference type="OrthoDB" id="9809796at2"/>
<keyword evidence="5 7" id="KW-0547">Nucleotide-binding</keyword>
<keyword evidence="3 7" id="KW-0963">Cytoplasm</keyword>
<comment type="similarity">
    <text evidence="7">Belongs to the MurCDEF family.</text>
</comment>
<evidence type="ECO:0000313" key="12">
    <source>
        <dbReference type="Proteomes" id="UP000298133"/>
    </source>
</evidence>
<comment type="caution">
    <text evidence="11">The sequence shown here is derived from an EMBL/GenBank/DDBJ whole genome shotgun (WGS) entry which is preliminary data.</text>
</comment>
<organism evidence="11 12">
    <name type="scientific">Gammaproteobacteria bacterium LSUCC0057</name>
    <dbReference type="NCBI Taxonomy" id="2559237"/>
    <lineage>
        <taxon>Bacteria</taxon>
        <taxon>Pseudomonadati</taxon>
        <taxon>Pseudomonadota</taxon>
        <taxon>Gammaproteobacteria</taxon>
        <taxon>Cellvibrionales</taxon>
        <taxon>Porticoccaceae</taxon>
        <taxon>SAR92 clade</taxon>
    </lineage>
</organism>
<dbReference type="Gene3D" id="3.40.1190.10">
    <property type="entry name" value="Mur-like, catalytic domain"/>
    <property type="match status" value="1"/>
</dbReference>
<evidence type="ECO:0000256" key="4">
    <source>
        <dbReference type="ARBA" id="ARBA00022598"/>
    </source>
</evidence>
<keyword evidence="12" id="KW-1185">Reference proteome</keyword>
<dbReference type="InterPro" id="IPR036565">
    <property type="entry name" value="Mur-like_cat_sf"/>
</dbReference>
<sequence length="453" mass="46383">MSDLIATSARCAIVGMGQTGLSLARYCSANGLSFDLFDSRSEPPLAATIAAEFPAVRCFTGPFDGEQLSAYPQLLLSPGVARSEPAIQQALRAGAVLSGDAQLFFNAAKAPVVAITGSNGKSTVTTLVAAMAAAAGRRVAVGGNLGTPMLELLDASVELYVVELSSFQLELLDDCRGAIVALLNISPDHMDRYADINSYRAAKQRIYRGASVAVCNRADLLTHGLHSSGVKQLSFGLGAPDLGDWGVAEVNGEPYLHCGLEPLLAVHQLPLRGAHNVANALAALALGGAAGLERAAMVSALRAFKGLPHRCELVAERNGVVYINDSKATNVGAAVAALQGLAATSGGQLILLAGGDAKGQQFTALAAAASGRVKRVALFGRDGGQLAAAFAQTLAPEQISLREQLSEAFADAVAAAAPGDTVLLAPACASFDQYSGFAARGEQFRALVLGAAA</sequence>
<keyword evidence="7 8" id="KW-0132">Cell division</keyword>
<evidence type="ECO:0000256" key="5">
    <source>
        <dbReference type="ARBA" id="ARBA00022741"/>
    </source>
</evidence>
<dbReference type="GO" id="GO:0005524">
    <property type="term" value="F:ATP binding"/>
    <property type="evidence" value="ECO:0007669"/>
    <property type="project" value="UniProtKB-UniRule"/>
</dbReference>
<keyword evidence="4 7" id="KW-0436">Ligase</keyword>
<feature type="domain" description="Mur ligase central" evidence="10">
    <location>
        <begin position="115"/>
        <end position="286"/>
    </location>
</feature>
<dbReference type="SUPFAM" id="SSF53244">
    <property type="entry name" value="MurD-like peptide ligases, peptide-binding domain"/>
    <property type="match status" value="1"/>
</dbReference>
<evidence type="ECO:0000259" key="9">
    <source>
        <dbReference type="Pfam" id="PF02875"/>
    </source>
</evidence>
<dbReference type="GO" id="GO:0051301">
    <property type="term" value="P:cell division"/>
    <property type="evidence" value="ECO:0007669"/>
    <property type="project" value="UniProtKB-KW"/>
</dbReference>
<dbReference type="Proteomes" id="UP000298133">
    <property type="component" value="Unassembled WGS sequence"/>
</dbReference>
<reference evidence="11 12" key="1">
    <citation type="submission" date="2019-03" db="EMBL/GenBank/DDBJ databases">
        <title>Draft genome of Gammaproteobacteria bacterium LSUCC0057, a member of the SAR92 clade.</title>
        <authorList>
            <person name="Lanclos V.C."/>
            <person name="Doiron C."/>
            <person name="Henson M.W."/>
            <person name="Thrash J.C."/>
        </authorList>
    </citation>
    <scope>NUCLEOTIDE SEQUENCE [LARGE SCALE GENOMIC DNA]</scope>
    <source>
        <strain evidence="11 12">LSUCC0057</strain>
    </source>
</reference>
<evidence type="ECO:0000256" key="7">
    <source>
        <dbReference type="HAMAP-Rule" id="MF_00639"/>
    </source>
</evidence>
<keyword evidence="7 8" id="KW-0961">Cell wall biogenesis/degradation</keyword>
<evidence type="ECO:0000256" key="8">
    <source>
        <dbReference type="RuleBase" id="RU003664"/>
    </source>
</evidence>
<evidence type="ECO:0000259" key="10">
    <source>
        <dbReference type="Pfam" id="PF08245"/>
    </source>
</evidence>
<name>A0A4Y8UKS6_9GAMM</name>
<feature type="domain" description="Mur ligase C-terminal" evidence="9">
    <location>
        <begin position="309"/>
        <end position="428"/>
    </location>
</feature>
<comment type="pathway">
    <text evidence="2 7 8">Cell wall biogenesis; peptidoglycan biosynthesis.</text>
</comment>
<evidence type="ECO:0000256" key="3">
    <source>
        <dbReference type="ARBA" id="ARBA00022490"/>
    </source>
</evidence>
<dbReference type="EC" id="6.3.2.9" evidence="7 8"/>
<dbReference type="InterPro" id="IPR013221">
    <property type="entry name" value="Mur_ligase_cen"/>
</dbReference>
<keyword evidence="6 7" id="KW-0067">ATP-binding</keyword>
<keyword evidence="7 8" id="KW-0133">Cell shape</keyword>
<comment type="catalytic activity">
    <reaction evidence="7 8">
        <text>UDP-N-acetyl-alpha-D-muramoyl-L-alanine + D-glutamate + ATP = UDP-N-acetyl-alpha-D-muramoyl-L-alanyl-D-glutamate + ADP + phosphate + H(+)</text>
        <dbReference type="Rhea" id="RHEA:16429"/>
        <dbReference type="ChEBI" id="CHEBI:15378"/>
        <dbReference type="ChEBI" id="CHEBI:29986"/>
        <dbReference type="ChEBI" id="CHEBI:30616"/>
        <dbReference type="ChEBI" id="CHEBI:43474"/>
        <dbReference type="ChEBI" id="CHEBI:83898"/>
        <dbReference type="ChEBI" id="CHEBI:83900"/>
        <dbReference type="ChEBI" id="CHEBI:456216"/>
        <dbReference type="EC" id="6.3.2.9"/>
    </reaction>
</comment>
<gene>
    <name evidence="7" type="primary">murD</name>
    <name evidence="11" type="ORF">E3W66_00175</name>
</gene>
<dbReference type="Pfam" id="PF08245">
    <property type="entry name" value="Mur_ligase_M"/>
    <property type="match status" value="1"/>
</dbReference>
<dbReference type="PANTHER" id="PTHR43692">
    <property type="entry name" value="UDP-N-ACETYLMURAMOYLALANINE--D-GLUTAMATE LIGASE"/>
    <property type="match status" value="1"/>
</dbReference>
<dbReference type="PANTHER" id="PTHR43692:SF1">
    <property type="entry name" value="UDP-N-ACETYLMURAMOYLALANINE--D-GLUTAMATE LIGASE"/>
    <property type="match status" value="1"/>
</dbReference>
<protein>
    <recommendedName>
        <fullName evidence="7 8">UDP-N-acetylmuramoylalanine--D-glutamate ligase</fullName>
        <ecNumber evidence="7 8">6.3.2.9</ecNumber>
    </recommendedName>
    <alternativeName>
        <fullName evidence="7">D-glutamic acid-adding enzyme</fullName>
    </alternativeName>
    <alternativeName>
        <fullName evidence="7">UDP-N-acetylmuramoyl-L-alanyl-D-glutamate synthetase</fullName>
    </alternativeName>
</protein>
<dbReference type="InterPro" id="IPR005762">
    <property type="entry name" value="MurD"/>
</dbReference>
<dbReference type="Gene3D" id="3.40.50.720">
    <property type="entry name" value="NAD(P)-binding Rossmann-like Domain"/>
    <property type="match status" value="1"/>
</dbReference>
<dbReference type="NCBIfam" id="TIGR01087">
    <property type="entry name" value="murD"/>
    <property type="match status" value="1"/>
</dbReference>
<dbReference type="InterPro" id="IPR004101">
    <property type="entry name" value="Mur_ligase_C"/>
</dbReference>
<dbReference type="GO" id="GO:0005737">
    <property type="term" value="C:cytoplasm"/>
    <property type="evidence" value="ECO:0007669"/>
    <property type="project" value="UniProtKB-SubCell"/>
</dbReference>
<dbReference type="GO" id="GO:0071555">
    <property type="term" value="P:cell wall organization"/>
    <property type="evidence" value="ECO:0007669"/>
    <property type="project" value="UniProtKB-KW"/>
</dbReference>
<keyword evidence="7 8" id="KW-0131">Cell cycle</keyword>
<accession>A0A4Y8UKS6</accession>
<dbReference type="GO" id="GO:0008360">
    <property type="term" value="P:regulation of cell shape"/>
    <property type="evidence" value="ECO:0007669"/>
    <property type="project" value="UniProtKB-KW"/>
</dbReference>
<evidence type="ECO:0000256" key="1">
    <source>
        <dbReference type="ARBA" id="ARBA00004496"/>
    </source>
</evidence>
<dbReference type="GO" id="GO:0008764">
    <property type="term" value="F:UDP-N-acetylmuramoylalanine-D-glutamate ligase activity"/>
    <property type="evidence" value="ECO:0007669"/>
    <property type="project" value="UniProtKB-UniRule"/>
</dbReference>
<evidence type="ECO:0000256" key="6">
    <source>
        <dbReference type="ARBA" id="ARBA00022840"/>
    </source>
</evidence>
<dbReference type="UniPathway" id="UPA00219"/>
<dbReference type="Gene3D" id="3.90.190.20">
    <property type="entry name" value="Mur ligase, C-terminal domain"/>
    <property type="match status" value="1"/>
</dbReference>
<dbReference type="SUPFAM" id="SSF53623">
    <property type="entry name" value="MurD-like peptide ligases, catalytic domain"/>
    <property type="match status" value="1"/>
</dbReference>
<evidence type="ECO:0000256" key="2">
    <source>
        <dbReference type="ARBA" id="ARBA00004752"/>
    </source>
</evidence>
<evidence type="ECO:0000313" key="11">
    <source>
        <dbReference type="EMBL" id="TFH68417.1"/>
    </source>
</evidence>